<dbReference type="Pfam" id="PF14634">
    <property type="entry name" value="zf-RING_5"/>
    <property type="match status" value="1"/>
</dbReference>
<feature type="region of interest" description="Disordered" evidence="6">
    <location>
        <begin position="229"/>
        <end position="249"/>
    </location>
</feature>
<feature type="domain" description="RING-type" evidence="7">
    <location>
        <begin position="60"/>
        <end position="89"/>
    </location>
</feature>
<evidence type="ECO:0000256" key="1">
    <source>
        <dbReference type="ARBA" id="ARBA00022723"/>
    </source>
</evidence>
<proteinExistence type="predicted"/>
<dbReference type="PROSITE" id="PS00518">
    <property type="entry name" value="ZF_RING_1"/>
    <property type="match status" value="1"/>
</dbReference>
<gene>
    <name evidence="8" type="ORF">IW261DRAFT_457739</name>
</gene>
<dbReference type="SUPFAM" id="SSF57850">
    <property type="entry name" value="RING/U-box"/>
    <property type="match status" value="1"/>
</dbReference>
<dbReference type="AlphaFoldDB" id="A0AA39P1F3"/>
<keyword evidence="5" id="KW-0175">Coiled coil</keyword>
<evidence type="ECO:0000256" key="4">
    <source>
        <dbReference type="PROSITE-ProRule" id="PRU00175"/>
    </source>
</evidence>
<evidence type="ECO:0000256" key="3">
    <source>
        <dbReference type="ARBA" id="ARBA00022833"/>
    </source>
</evidence>
<evidence type="ECO:0000313" key="8">
    <source>
        <dbReference type="EMBL" id="KAK0475788.1"/>
    </source>
</evidence>
<dbReference type="GO" id="GO:0008270">
    <property type="term" value="F:zinc ion binding"/>
    <property type="evidence" value="ECO:0007669"/>
    <property type="project" value="UniProtKB-KW"/>
</dbReference>
<evidence type="ECO:0000256" key="5">
    <source>
        <dbReference type="SAM" id="Coils"/>
    </source>
</evidence>
<keyword evidence="3" id="KW-0862">Zinc</keyword>
<dbReference type="InterPro" id="IPR001841">
    <property type="entry name" value="Znf_RING"/>
</dbReference>
<keyword evidence="2 4" id="KW-0863">Zinc-finger</keyword>
<dbReference type="PROSITE" id="PS50089">
    <property type="entry name" value="ZF_RING_2"/>
    <property type="match status" value="1"/>
</dbReference>
<evidence type="ECO:0000256" key="2">
    <source>
        <dbReference type="ARBA" id="ARBA00022771"/>
    </source>
</evidence>
<evidence type="ECO:0000313" key="9">
    <source>
        <dbReference type="Proteomes" id="UP001175227"/>
    </source>
</evidence>
<evidence type="ECO:0000259" key="7">
    <source>
        <dbReference type="PROSITE" id="PS50089"/>
    </source>
</evidence>
<evidence type="ECO:0000256" key="6">
    <source>
        <dbReference type="SAM" id="MobiDB-lite"/>
    </source>
</evidence>
<organism evidence="8 9">
    <name type="scientific">Armillaria novae-zelandiae</name>
    <dbReference type="NCBI Taxonomy" id="153914"/>
    <lineage>
        <taxon>Eukaryota</taxon>
        <taxon>Fungi</taxon>
        <taxon>Dikarya</taxon>
        <taxon>Basidiomycota</taxon>
        <taxon>Agaricomycotina</taxon>
        <taxon>Agaricomycetes</taxon>
        <taxon>Agaricomycetidae</taxon>
        <taxon>Agaricales</taxon>
        <taxon>Marasmiineae</taxon>
        <taxon>Physalacriaceae</taxon>
        <taxon>Armillaria</taxon>
    </lineage>
</organism>
<name>A0AA39P1F3_9AGAR</name>
<feature type="coiled-coil region" evidence="5">
    <location>
        <begin position="170"/>
        <end position="221"/>
    </location>
</feature>
<dbReference type="InterPro" id="IPR017907">
    <property type="entry name" value="Znf_RING_CS"/>
</dbReference>
<comment type="caution">
    <text evidence="8">The sequence shown here is derived from an EMBL/GenBank/DDBJ whole genome shotgun (WGS) entry which is preliminary data.</text>
</comment>
<keyword evidence="9" id="KW-1185">Reference proteome</keyword>
<accession>A0AA39P1F3</accession>
<reference evidence="8" key="1">
    <citation type="submission" date="2023-06" db="EMBL/GenBank/DDBJ databases">
        <authorList>
            <consortium name="Lawrence Berkeley National Laboratory"/>
            <person name="Ahrendt S."/>
            <person name="Sahu N."/>
            <person name="Indic B."/>
            <person name="Wong-Bajracharya J."/>
            <person name="Merenyi Z."/>
            <person name="Ke H.-M."/>
            <person name="Monk M."/>
            <person name="Kocsube S."/>
            <person name="Drula E."/>
            <person name="Lipzen A."/>
            <person name="Balint B."/>
            <person name="Henrissat B."/>
            <person name="Andreopoulos B."/>
            <person name="Martin F.M."/>
            <person name="Harder C.B."/>
            <person name="Rigling D."/>
            <person name="Ford K.L."/>
            <person name="Foster G.D."/>
            <person name="Pangilinan J."/>
            <person name="Papanicolaou A."/>
            <person name="Barry K."/>
            <person name="LaButti K."/>
            <person name="Viragh M."/>
            <person name="Koriabine M."/>
            <person name="Yan M."/>
            <person name="Riley R."/>
            <person name="Champramary S."/>
            <person name="Plett K.L."/>
            <person name="Tsai I.J."/>
            <person name="Slot J."/>
            <person name="Sipos G."/>
            <person name="Plett J."/>
            <person name="Nagy L.G."/>
            <person name="Grigoriev I.V."/>
        </authorList>
    </citation>
    <scope>NUCLEOTIDE SEQUENCE</scope>
    <source>
        <strain evidence="8">ICMP 16352</strain>
    </source>
</reference>
<feature type="region of interest" description="Disordered" evidence="6">
    <location>
        <begin position="265"/>
        <end position="292"/>
    </location>
</feature>
<protein>
    <recommendedName>
        <fullName evidence="7">RING-type domain-containing protein</fullName>
    </recommendedName>
</protein>
<dbReference type="Gene3D" id="3.30.40.10">
    <property type="entry name" value="Zinc/RING finger domain, C3HC4 (zinc finger)"/>
    <property type="match status" value="1"/>
</dbReference>
<dbReference type="InterPro" id="IPR013083">
    <property type="entry name" value="Znf_RING/FYVE/PHD"/>
</dbReference>
<keyword evidence="1" id="KW-0479">Metal-binding</keyword>
<sequence>MSTCTSCWTATSTSTSATSKDTRTTHASSSPCHSLSMQLAIATSVSRPMLGTEPDQAPHVIPCGHTFCKVCLTNITCVDDRPPTCPLCRKAFKRDPVKIRRLHANGPPADEVKYTNLLERLVVAWKQTEPDPELGSEIQEFLEDQDETKYQPLRNALEGTDTLRKLRIKYEKTKVLMRTATQKVKEEERNKDLEALLVAENEQVLSQMRRYRDEVDHLRSQLAMVNSFFDDGTNKGKGKGKLRPNPLPTPPQDIFQLPEYQMLNKPSLPANAGTSRTQLHPPMSSKLSQANPASAKSIRSCSWKAERHCRWCST</sequence>
<dbReference type="Proteomes" id="UP001175227">
    <property type="component" value="Unassembled WGS sequence"/>
</dbReference>
<dbReference type="EMBL" id="JAUEPR010000022">
    <property type="protein sequence ID" value="KAK0475788.1"/>
    <property type="molecule type" value="Genomic_DNA"/>
</dbReference>